<evidence type="ECO:0000313" key="7">
    <source>
        <dbReference type="Proteomes" id="UP001142292"/>
    </source>
</evidence>
<evidence type="ECO:0000256" key="3">
    <source>
        <dbReference type="ARBA" id="ARBA00022801"/>
    </source>
</evidence>
<dbReference type="PROSITE" id="PS51462">
    <property type="entry name" value="NUDIX"/>
    <property type="match status" value="1"/>
</dbReference>
<dbReference type="PANTHER" id="PTHR43046">
    <property type="entry name" value="GDP-MANNOSE MANNOSYL HYDROLASE"/>
    <property type="match status" value="1"/>
</dbReference>
<dbReference type="Pfam" id="PF00293">
    <property type="entry name" value="NUDIX"/>
    <property type="match status" value="1"/>
</dbReference>
<name>A0ABQ5SQL7_9ACTN</name>
<dbReference type="Gene3D" id="3.90.79.10">
    <property type="entry name" value="Nucleoside Triphosphate Pyrophosphohydrolase"/>
    <property type="match status" value="1"/>
</dbReference>
<feature type="domain" description="Nudix hydrolase" evidence="5">
    <location>
        <begin position="20"/>
        <end position="151"/>
    </location>
</feature>
<dbReference type="SUPFAM" id="SSF55811">
    <property type="entry name" value="Nudix"/>
    <property type="match status" value="1"/>
</dbReference>
<proteinExistence type="inferred from homology"/>
<gene>
    <name evidence="6" type="ORF">GCM10017579_01150</name>
</gene>
<dbReference type="CDD" id="cd02883">
    <property type="entry name" value="NUDIX_Hydrolase"/>
    <property type="match status" value="1"/>
</dbReference>
<reference evidence="6" key="2">
    <citation type="submission" date="2023-01" db="EMBL/GenBank/DDBJ databases">
        <authorList>
            <person name="Sun Q."/>
            <person name="Evtushenko L."/>
        </authorList>
    </citation>
    <scope>NUCLEOTIDE SEQUENCE</scope>
    <source>
        <strain evidence="6">VKM Ac-1246</strain>
    </source>
</reference>
<organism evidence="6 7">
    <name type="scientific">Nocardioides luteus</name>
    <dbReference type="NCBI Taxonomy" id="1844"/>
    <lineage>
        <taxon>Bacteria</taxon>
        <taxon>Bacillati</taxon>
        <taxon>Actinomycetota</taxon>
        <taxon>Actinomycetes</taxon>
        <taxon>Propionibacteriales</taxon>
        <taxon>Nocardioidaceae</taxon>
        <taxon>Nocardioides</taxon>
    </lineage>
</organism>
<dbReference type="PROSITE" id="PS00893">
    <property type="entry name" value="NUDIX_BOX"/>
    <property type="match status" value="1"/>
</dbReference>
<dbReference type="InterPro" id="IPR020084">
    <property type="entry name" value="NUDIX_hydrolase_CS"/>
</dbReference>
<accession>A0ABQ5SQL7</accession>
<reference evidence="6" key="1">
    <citation type="journal article" date="2014" name="Int. J. Syst. Evol. Microbiol.">
        <title>Complete genome of a new Firmicutes species belonging to the dominant human colonic microbiota ('Ruminococcus bicirculans') reveals two chromosomes and a selective capacity to utilize plant glucans.</title>
        <authorList>
            <consortium name="NISC Comparative Sequencing Program"/>
            <person name="Wegmann U."/>
            <person name="Louis P."/>
            <person name="Goesmann A."/>
            <person name="Henrissat B."/>
            <person name="Duncan S.H."/>
            <person name="Flint H.J."/>
        </authorList>
    </citation>
    <scope>NUCLEOTIDE SEQUENCE</scope>
    <source>
        <strain evidence="6">VKM Ac-1246</strain>
    </source>
</reference>
<keyword evidence="7" id="KW-1185">Reference proteome</keyword>
<dbReference type="EMBL" id="BSEL01000001">
    <property type="protein sequence ID" value="GLJ66079.1"/>
    <property type="molecule type" value="Genomic_DNA"/>
</dbReference>
<dbReference type="InterPro" id="IPR015797">
    <property type="entry name" value="NUDIX_hydrolase-like_dom_sf"/>
</dbReference>
<evidence type="ECO:0000256" key="2">
    <source>
        <dbReference type="ARBA" id="ARBA00005582"/>
    </source>
</evidence>
<dbReference type="InterPro" id="IPR020476">
    <property type="entry name" value="Nudix_hydrolase"/>
</dbReference>
<dbReference type="InterPro" id="IPR000086">
    <property type="entry name" value="NUDIX_hydrolase_dom"/>
</dbReference>
<evidence type="ECO:0000256" key="1">
    <source>
        <dbReference type="ARBA" id="ARBA00001946"/>
    </source>
</evidence>
<comment type="caution">
    <text evidence="6">The sequence shown here is derived from an EMBL/GenBank/DDBJ whole genome shotgun (WGS) entry which is preliminary data.</text>
</comment>
<dbReference type="GO" id="GO:0016787">
    <property type="term" value="F:hydrolase activity"/>
    <property type="evidence" value="ECO:0007669"/>
    <property type="project" value="UniProtKB-KW"/>
</dbReference>
<dbReference type="PANTHER" id="PTHR43046:SF16">
    <property type="entry name" value="ADP-RIBOSE PYROPHOSPHATASE YJHB-RELATED"/>
    <property type="match status" value="1"/>
</dbReference>
<evidence type="ECO:0000259" key="5">
    <source>
        <dbReference type="PROSITE" id="PS51462"/>
    </source>
</evidence>
<keyword evidence="3 4" id="KW-0378">Hydrolase</keyword>
<evidence type="ECO:0000256" key="4">
    <source>
        <dbReference type="RuleBase" id="RU003476"/>
    </source>
</evidence>
<sequence>MGMGRRIDWYDDPAAPEVNSIKPSAGAFVRDEDGRVLLIRRDDNGNWSMPGGAMDPGESLTACAARETFEETGISVAITDLVGIWTDPLHRIEYTSDGEVRQEFTVIYAGRYLSGDPKPSKESLSVEWVDPEKVPSLQMDRSQRVRIDWALNKRWPHIDQINAST</sequence>
<dbReference type="PRINTS" id="PR00502">
    <property type="entry name" value="NUDIXFAMILY"/>
</dbReference>
<comment type="cofactor">
    <cofactor evidence="1">
        <name>Mg(2+)</name>
        <dbReference type="ChEBI" id="CHEBI:18420"/>
    </cofactor>
</comment>
<dbReference type="Proteomes" id="UP001142292">
    <property type="component" value="Unassembled WGS sequence"/>
</dbReference>
<evidence type="ECO:0000313" key="6">
    <source>
        <dbReference type="EMBL" id="GLJ66079.1"/>
    </source>
</evidence>
<comment type="similarity">
    <text evidence="2 4">Belongs to the Nudix hydrolase family.</text>
</comment>
<protein>
    <submittedName>
        <fullName evidence="6">NUDIX hydrolase</fullName>
    </submittedName>
</protein>